<accession>A0A2J0LDL1</accession>
<evidence type="ECO:0000256" key="7">
    <source>
        <dbReference type="RuleBase" id="RU362044"/>
    </source>
</evidence>
<dbReference type="InterPro" id="IPR030802">
    <property type="entry name" value="Permease_MalE"/>
</dbReference>
<evidence type="ECO:0000313" key="8">
    <source>
        <dbReference type="EMBL" id="PIW65942.1"/>
    </source>
</evidence>
<protein>
    <recommendedName>
        <fullName evidence="10">ABC transporter permease</fullName>
    </recommendedName>
</protein>
<comment type="caution">
    <text evidence="8">The sequence shown here is derived from an EMBL/GenBank/DDBJ whole genome shotgun (WGS) entry which is preliminary data.</text>
</comment>
<evidence type="ECO:0000256" key="3">
    <source>
        <dbReference type="ARBA" id="ARBA00022448"/>
    </source>
</evidence>
<feature type="transmembrane region" description="Helical" evidence="7">
    <location>
        <begin position="209"/>
        <end position="232"/>
    </location>
</feature>
<dbReference type="GO" id="GO:0005548">
    <property type="term" value="F:phospholipid transporter activity"/>
    <property type="evidence" value="ECO:0007669"/>
    <property type="project" value="TreeGrafter"/>
</dbReference>
<dbReference type="PANTHER" id="PTHR30188:SF4">
    <property type="entry name" value="PROTEIN TRIGALACTOSYLDIACYLGLYCEROL 1, CHLOROPLASTIC"/>
    <property type="match status" value="1"/>
</dbReference>
<dbReference type="InterPro" id="IPR003453">
    <property type="entry name" value="ABC_MlaE_roteobac"/>
</dbReference>
<feature type="transmembrane region" description="Helical" evidence="7">
    <location>
        <begin position="244"/>
        <end position="270"/>
    </location>
</feature>
<sequence>MHNVGKKIKHTQDKWFLKVGRGLSDFLIYIGKISILLGETIRWTFSKPLVKRKHIFSQMAKVGVDSLPIVFLTALFTGIVLALQGAYQMQKIDARAYIANLVSLSMLRELGPVLTALVVAGRIGASITAELGTMRVTEQIDALETLATNPIKYLIVPRFVAIMIMLPLLTIYADLIGIMGGYIVGVFKLGIGSRVYMNMTFDPLVIKDFLTGIAKSICFAALIGIISCYQGFATEGGAEGVGRFTTFSVVLSFIMIIAADCVFTALFFFAF</sequence>
<feature type="transmembrane region" description="Helical" evidence="7">
    <location>
        <begin position="153"/>
        <end position="173"/>
    </location>
</feature>
<dbReference type="Pfam" id="PF02405">
    <property type="entry name" value="MlaE"/>
    <property type="match status" value="1"/>
</dbReference>
<proteinExistence type="inferred from homology"/>
<organism evidence="8 9">
    <name type="scientific">Candidatus Taenaricola geysiri</name>
    <dbReference type="NCBI Taxonomy" id="1974752"/>
    <lineage>
        <taxon>Bacteria</taxon>
        <taxon>Pseudomonadati</taxon>
        <taxon>Candidatus Omnitrophota</taxon>
        <taxon>Candidatus Taenaricola</taxon>
    </lineage>
</organism>
<dbReference type="AlphaFoldDB" id="A0A2J0LDL1"/>
<dbReference type="PANTHER" id="PTHR30188">
    <property type="entry name" value="ABC TRANSPORTER PERMEASE PROTEIN-RELATED"/>
    <property type="match status" value="1"/>
</dbReference>
<evidence type="ECO:0008006" key="10">
    <source>
        <dbReference type="Google" id="ProtNLM"/>
    </source>
</evidence>
<comment type="subcellular location">
    <subcellularLocation>
        <location evidence="1">Membrane</location>
        <topology evidence="1">Multi-pass membrane protein</topology>
    </subcellularLocation>
</comment>
<comment type="similarity">
    <text evidence="2 7">Belongs to the MlaE permease family.</text>
</comment>
<dbReference type="GO" id="GO:0043190">
    <property type="term" value="C:ATP-binding cassette (ABC) transporter complex"/>
    <property type="evidence" value="ECO:0007669"/>
    <property type="project" value="InterPro"/>
</dbReference>
<feature type="transmembrane region" description="Helical" evidence="7">
    <location>
        <begin position="66"/>
        <end position="87"/>
    </location>
</feature>
<reference evidence="8 9" key="1">
    <citation type="submission" date="2017-09" db="EMBL/GenBank/DDBJ databases">
        <title>Depth-based differentiation of microbial function through sediment-hosted aquifers and enrichment of novel symbionts in the deep terrestrial subsurface.</title>
        <authorList>
            <person name="Probst A.J."/>
            <person name="Ladd B."/>
            <person name="Jarett J.K."/>
            <person name="Geller-Mcgrath D.E."/>
            <person name="Sieber C.M."/>
            <person name="Emerson J.B."/>
            <person name="Anantharaman K."/>
            <person name="Thomas B.C."/>
            <person name="Malmstrom R."/>
            <person name="Stieglmeier M."/>
            <person name="Klingl A."/>
            <person name="Woyke T."/>
            <person name="Ryan C.M."/>
            <person name="Banfield J.F."/>
        </authorList>
    </citation>
    <scope>NUCLEOTIDE SEQUENCE [LARGE SCALE GENOMIC DNA]</scope>
    <source>
        <strain evidence="8">CG12_big_fil_rev_8_21_14_0_65_43_15</strain>
    </source>
</reference>
<keyword evidence="3" id="KW-0813">Transport</keyword>
<evidence type="ECO:0000256" key="4">
    <source>
        <dbReference type="ARBA" id="ARBA00022692"/>
    </source>
</evidence>
<dbReference type="NCBIfam" id="TIGR00056">
    <property type="entry name" value="MlaE family lipid ABC transporter permease subunit"/>
    <property type="match status" value="1"/>
</dbReference>
<evidence type="ECO:0000256" key="5">
    <source>
        <dbReference type="ARBA" id="ARBA00022989"/>
    </source>
</evidence>
<keyword evidence="4 7" id="KW-0812">Transmembrane</keyword>
<dbReference type="Proteomes" id="UP000231267">
    <property type="component" value="Unassembled WGS sequence"/>
</dbReference>
<keyword evidence="6 7" id="KW-0472">Membrane</keyword>
<evidence type="ECO:0000256" key="6">
    <source>
        <dbReference type="ARBA" id="ARBA00023136"/>
    </source>
</evidence>
<name>A0A2J0LDL1_9BACT</name>
<feature type="transmembrane region" description="Helical" evidence="7">
    <location>
        <begin position="179"/>
        <end position="197"/>
    </location>
</feature>
<gene>
    <name evidence="8" type="ORF">COW11_06045</name>
</gene>
<evidence type="ECO:0000256" key="2">
    <source>
        <dbReference type="ARBA" id="ARBA00007556"/>
    </source>
</evidence>
<keyword evidence="5 7" id="KW-1133">Transmembrane helix</keyword>
<evidence type="ECO:0000256" key="1">
    <source>
        <dbReference type="ARBA" id="ARBA00004141"/>
    </source>
</evidence>
<dbReference type="EMBL" id="PFGP01000134">
    <property type="protein sequence ID" value="PIW65942.1"/>
    <property type="molecule type" value="Genomic_DNA"/>
</dbReference>
<feature type="transmembrane region" description="Helical" evidence="7">
    <location>
        <begin position="26"/>
        <end position="45"/>
    </location>
</feature>
<evidence type="ECO:0000313" key="9">
    <source>
        <dbReference type="Proteomes" id="UP000231267"/>
    </source>
</evidence>